<comment type="caution">
    <text evidence="2">The sequence shown here is derived from an EMBL/GenBank/DDBJ whole genome shotgun (WGS) entry which is preliminary data.</text>
</comment>
<dbReference type="SUPFAM" id="SSF53850">
    <property type="entry name" value="Periplasmic binding protein-like II"/>
    <property type="match status" value="1"/>
</dbReference>
<name>A0A9X1CDU6_9BACI</name>
<sequence>MKTKLLLIMIAVFAVLLTACGGGNSGSATADDVIKIVWYPNESGNDLKSSRDEIGRLISEATGKEVEHQLTTDYSIAIETLAGNNADLAFMGSQGYVEANNRNDAVQTLAVKSGESGILDDAKYYSWLAVNVDEQDKFKENGEFSLDTIADTRFSFVSNSSTSGFKVPSSTIIEHFSQQEAYADLTEEDLMGSGPLFSQVLFGNSHQGSAVNLLSGNADVAAFCDTCVEEYVELAEGEENTAGGVYRVKDNAAEPFNSVTGKEFTLMSSDPVLNEPFVVNMDVIGQADFDKIQELLTSDEVANNEKIFAPERIQNRALYSLKVIKKDCCQWKMNGMIQFAKFQSNFSKEK</sequence>
<reference evidence="2" key="1">
    <citation type="submission" date="2021-03" db="EMBL/GenBank/DDBJ databases">
        <title>Genomic Encyclopedia of Type Strains, Phase IV (KMG-IV): sequencing the most valuable type-strain genomes for metagenomic binning, comparative biology and taxonomic classification.</title>
        <authorList>
            <person name="Goeker M."/>
        </authorList>
    </citation>
    <scope>NUCLEOTIDE SEQUENCE</scope>
    <source>
        <strain evidence="2">DSM 107338</strain>
    </source>
</reference>
<dbReference type="PANTHER" id="PTHR35841">
    <property type="entry name" value="PHOSPHONATES-BINDING PERIPLASMIC PROTEIN"/>
    <property type="match status" value="1"/>
</dbReference>
<proteinExistence type="predicted"/>
<dbReference type="Pfam" id="PF12974">
    <property type="entry name" value="Phosphonate-bd"/>
    <property type="match status" value="1"/>
</dbReference>
<gene>
    <name evidence="2" type="ORF">J2Z64_003749</name>
</gene>
<dbReference type="PROSITE" id="PS51257">
    <property type="entry name" value="PROKAR_LIPOPROTEIN"/>
    <property type="match status" value="1"/>
</dbReference>
<dbReference type="Gene3D" id="3.40.190.10">
    <property type="entry name" value="Periplasmic binding protein-like II"/>
    <property type="match status" value="2"/>
</dbReference>
<accession>A0A9X1CDU6</accession>
<dbReference type="EMBL" id="JAGGMB010000016">
    <property type="protein sequence ID" value="MBP2079451.1"/>
    <property type="molecule type" value="Genomic_DNA"/>
</dbReference>
<keyword evidence="3" id="KW-1185">Reference proteome</keyword>
<organism evidence="2 3">
    <name type="scientific">Oceanobacillus polygoni</name>
    <dbReference type="NCBI Taxonomy" id="1235259"/>
    <lineage>
        <taxon>Bacteria</taxon>
        <taxon>Bacillati</taxon>
        <taxon>Bacillota</taxon>
        <taxon>Bacilli</taxon>
        <taxon>Bacillales</taxon>
        <taxon>Bacillaceae</taxon>
        <taxon>Oceanobacillus</taxon>
    </lineage>
</organism>
<protein>
    <submittedName>
        <fullName evidence="2">Phosphonate transport system substrate-binding protein</fullName>
    </submittedName>
</protein>
<evidence type="ECO:0000313" key="2">
    <source>
        <dbReference type="EMBL" id="MBP2079451.1"/>
    </source>
</evidence>
<dbReference type="AlphaFoldDB" id="A0A9X1CDU6"/>
<keyword evidence="1" id="KW-0732">Signal</keyword>
<evidence type="ECO:0000313" key="3">
    <source>
        <dbReference type="Proteomes" id="UP001138793"/>
    </source>
</evidence>
<evidence type="ECO:0000256" key="1">
    <source>
        <dbReference type="SAM" id="SignalP"/>
    </source>
</evidence>
<dbReference type="Proteomes" id="UP001138793">
    <property type="component" value="Unassembled WGS sequence"/>
</dbReference>
<feature type="signal peptide" evidence="1">
    <location>
        <begin position="1"/>
        <end position="30"/>
    </location>
</feature>
<feature type="chain" id="PRO_5040952000" evidence="1">
    <location>
        <begin position="31"/>
        <end position="350"/>
    </location>
</feature>
<dbReference type="PANTHER" id="PTHR35841:SF1">
    <property type="entry name" value="PHOSPHONATES-BINDING PERIPLASMIC PROTEIN"/>
    <property type="match status" value="1"/>
</dbReference>